<proteinExistence type="predicted"/>
<keyword evidence="2" id="KW-0540">Nuclease</keyword>
<evidence type="ECO:0000259" key="1">
    <source>
        <dbReference type="SMART" id="SM00507"/>
    </source>
</evidence>
<keyword evidence="2" id="KW-0378">Hydrolase</keyword>
<dbReference type="RefSeq" id="YP_004324088.1">
    <property type="nucleotide sequence ID" value="NC_015287.1"/>
</dbReference>
<name>E3SKV3_9CAUD</name>
<evidence type="ECO:0000313" key="3">
    <source>
        <dbReference type="Proteomes" id="UP000006527"/>
    </source>
</evidence>
<gene>
    <name evidence="2" type="ORF">SSSM7_035</name>
</gene>
<dbReference type="CDD" id="cd00085">
    <property type="entry name" value="HNHc"/>
    <property type="match status" value="1"/>
</dbReference>
<protein>
    <submittedName>
        <fullName evidence="2">HNH endonuclease</fullName>
    </submittedName>
</protein>
<keyword evidence="3" id="KW-1185">Reference proteome</keyword>
<dbReference type="InterPro" id="IPR003615">
    <property type="entry name" value="HNH_nuc"/>
</dbReference>
<dbReference type="GeneID" id="10328604"/>
<dbReference type="Gene3D" id="1.10.30.50">
    <property type="match status" value="1"/>
</dbReference>
<organism evidence="2 3">
    <name type="scientific">Synechococcus phage S-SSM7</name>
    <dbReference type="NCBI Taxonomy" id="445686"/>
    <lineage>
        <taxon>Viruses</taxon>
        <taxon>Duplodnaviria</taxon>
        <taxon>Heunggongvirae</taxon>
        <taxon>Uroviricota</taxon>
        <taxon>Caudoviricetes</taxon>
        <taxon>Pantevenvirales</taxon>
        <taxon>Kyanoviridae</taxon>
        <taxon>Lipsvirus</taxon>
        <taxon>Lipsvirus ssm7</taxon>
    </lineage>
</organism>
<dbReference type="Proteomes" id="UP000006527">
    <property type="component" value="Segment"/>
</dbReference>
<evidence type="ECO:0000313" key="2">
    <source>
        <dbReference type="EMBL" id="ADO98101.1"/>
    </source>
</evidence>
<reference evidence="2 3" key="1">
    <citation type="journal article" date="2010" name="Environ. Microbiol.">
        <title>Genomic analysis of oceanic cyanobacterial myoviruses compared with T4-like myoviruses from diverse hosts and environments.</title>
        <authorList>
            <person name="Sullivan M.B."/>
            <person name="Huang K.H."/>
            <person name="Ignacio-Espinoza J.C."/>
            <person name="Berlin A.M."/>
            <person name="Kelly L."/>
            <person name="Weigele P.R."/>
            <person name="DeFrancesco A.S."/>
            <person name="Kern S.E."/>
            <person name="Thompson L.R."/>
            <person name="Young S."/>
            <person name="Yandava C."/>
            <person name="Fu R."/>
            <person name="Krastins B."/>
            <person name="Chase M."/>
            <person name="Sarracino D."/>
            <person name="Osburne M.S."/>
            <person name="Henn M.R."/>
            <person name="Chisholm S.W."/>
        </authorList>
    </citation>
    <scope>NUCLEOTIDE SEQUENCE [LARGE SCALE GENOMIC DNA]</scope>
    <source>
        <strain evidence="2">8109-3</strain>
    </source>
</reference>
<dbReference type="EMBL" id="GU071098">
    <property type="protein sequence ID" value="ADO98101.1"/>
    <property type="molecule type" value="Genomic_DNA"/>
</dbReference>
<dbReference type="SMART" id="SM00507">
    <property type="entry name" value="HNHc"/>
    <property type="match status" value="1"/>
</dbReference>
<dbReference type="KEGG" id="vg:10328604"/>
<dbReference type="GO" id="GO:0004519">
    <property type="term" value="F:endonuclease activity"/>
    <property type="evidence" value="ECO:0007669"/>
    <property type="project" value="UniProtKB-KW"/>
</dbReference>
<sequence length="505" mass="58961">MPKQSKKIPIRNLRSHKCLDKIPHYEVPGHTFKEILKTSGRDRDVQRESVWRYIPGKQSAYISAVIRGYAELSSFHLVNIEKTIYEMNARIAMYNDPLDIEYRERLKSFQEDGWKYLHIDGGNRCDALEDWDKDLVPLQSGNYTVQEFNGVTGQMENVTVILDQDEYYTKSVLLNLGGDYAKLVEAVDSAVFNWFEYPSLTSEERKDLFIKLNDNEDLTTEEFRNCNTSLYCRNIRALNDVLKQEFLDADFITKVNSIRYKFCAYLAAWSNYYSWHGQVDPYATSTLDADYVVGTPNNTKVTKNYESFIKFLDNVFLPFMRKTVQNRKNLAATGGRNILHDFFWLFVEIERLNGSVAPSNYKRLFDVYMAWYDEKCQDKTCKYNTGQDRETLVKFYDLYGANTWYKAKHRVEHIREDIIPMLVEQGIAVVKDEVRLADPRWRIPIWERDGRVCPLSNRPISREEAKDPEITSLDHITPHSLGGKTVQENIQLVFKDQNLAKSDSV</sequence>
<keyword evidence="2" id="KW-0255">Endonuclease</keyword>
<accession>E3SKV3</accession>
<feature type="domain" description="HNH nuclease" evidence="1">
    <location>
        <begin position="440"/>
        <end position="499"/>
    </location>
</feature>